<evidence type="ECO:0000256" key="1">
    <source>
        <dbReference type="SAM" id="Phobius"/>
    </source>
</evidence>
<keyword evidence="3" id="KW-1185">Reference proteome</keyword>
<reference evidence="2" key="1">
    <citation type="journal article" date="2023" name="Mol. Biol. Evol.">
        <title>Third-Generation Sequencing Reveals the Adaptive Role of the Epigenome in Three Deep-Sea Polychaetes.</title>
        <authorList>
            <person name="Perez M."/>
            <person name="Aroh O."/>
            <person name="Sun Y."/>
            <person name="Lan Y."/>
            <person name="Juniper S.K."/>
            <person name="Young C.R."/>
            <person name="Angers B."/>
            <person name="Qian P.Y."/>
        </authorList>
    </citation>
    <scope>NUCLEOTIDE SEQUENCE</scope>
    <source>
        <strain evidence="2">R07B-5</strain>
    </source>
</reference>
<gene>
    <name evidence="2" type="ORF">NP493_5g10000</name>
</gene>
<sequence>MTKTEILKRYTTDGRKTPTAFARTLAPSGAVVVAISESYETPTTNWWLDDVVGNVVLALLCLAGFSVVSTVLAVCVDFVWFSRRPT</sequence>
<proteinExistence type="predicted"/>
<evidence type="ECO:0008006" key="4">
    <source>
        <dbReference type="Google" id="ProtNLM"/>
    </source>
</evidence>
<comment type="caution">
    <text evidence="2">The sequence shown here is derived from an EMBL/GenBank/DDBJ whole genome shotgun (WGS) entry which is preliminary data.</text>
</comment>
<evidence type="ECO:0000313" key="2">
    <source>
        <dbReference type="EMBL" id="KAK2193813.1"/>
    </source>
</evidence>
<name>A0AAD9PFY5_RIDPI</name>
<organism evidence="2 3">
    <name type="scientific">Ridgeia piscesae</name>
    <name type="common">Tubeworm</name>
    <dbReference type="NCBI Taxonomy" id="27915"/>
    <lineage>
        <taxon>Eukaryota</taxon>
        <taxon>Metazoa</taxon>
        <taxon>Spiralia</taxon>
        <taxon>Lophotrochozoa</taxon>
        <taxon>Annelida</taxon>
        <taxon>Polychaeta</taxon>
        <taxon>Sedentaria</taxon>
        <taxon>Canalipalpata</taxon>
        <taxon>Sabellida</taxon>
        <taxon>Siboglinidae</taxon>
        <taxon>Ridgeia</taxon>
    </lineage>
</organism>
<keyword evidence="1" id="KW-0812">Transmembrane</keyword>
<dbReference type="EMBL" id="JAODUO010000006">
    <property type="protein sequence ID" value="KAK2193813.1"/>
    <property type="molecule type" value="Genomic_DNA"/>
</dbReference>
<evidence type="ECO:0000313" key="3">
    <source>
        <dbReference type="Proteomes" id="UP001209878"/>
    </source>
</evidence>
<protein>
    <recommendedName>
        <fullName evidence="4">Transmembrane protein</fullName>
    </recommendedName>
</protein>
<keyword evidence="1" id="KW-1133">Transmembrane helix</keyword>
<feature type="transmembrane region" description="Helical" evidence="1">
    <location>
        <begin position="20"/>
        <end position="36"/>
    </location>
</feature>
<feature type="transmembrane region" description="Helical" evidence="1">
    <location>
        <begin position="56"/>
        <end position="81"/>
    </location>
</feature>
<dbReference type="Proteomes" id="UP001209878">
    <property type="component" value="Unassembled WGS sequence"/>
</dbReference>
<dbReference type="AlphaFoldDB" id="A0AAD9PFY5"/>
<accession>A0AAD9PFY5</accession>
<keyword evidence="1" id="KW-0472">Membrane</keyword>